<organism evidence="1 2">
    <name type="scientific">Lactuca saligna</name>
    <name type="common">Willowleaf lettuce</name>
    <dbReference type="NCBI Taxonomy" id="75948"/>
    <lineage>
        <taxon>Eukaryota</taxon>
        <taxon>Viridiplantae</taxon>
        <taxon>Streptophyta</taxon>
        <taxon>Embryophyta</taxon>
        <taxon>Tracheophyta</taxon>
        <taxon>Spermatophyta</taxon>
        <taxon>Magnoliopsida</taxon>
        <taxon>eudicotyledons</taxon>
        <taxon>Gunneridae</taxon>
        <taxon>Pentapetalae</taxon>
        <taxon>asterids</taxon>
        <taxon>campanulids</taxon>
        <taxon>Asterales</taxon>
        <taxon>Asteraceae</taxon>
        <taxon>Cichorioideae</taxon>
        <taxon>Cichorieae</taxon>
        <taxon>Lactucinae</taxon>
        <taxon>Lactuca</taxon>
    </lineage>
</organism>
<evidence type="ECO:0000313" key="2">
    <source>
        <dbReference type="Proteomes" id="UP001177003"/>
    </source>
</evidence>
<reference evidence="1" key="1">
    <citation type="submission" date="2023-04" db="EMBL/GenBank/DDBJ databases">
        <authorList>
            <person name="Vijverberg K."/>
            <person name="Xiong W."/>
            <person name="Schranz E."/>
        </authorList>
    </citation>
    <scope>NUCLEOTIDE SEQUENCE</scope>
</reference>
<dbReference type="Proteomes" id="UP001177003">
    <property type="component" value="Chromosome 9"/>
</dbReference>
<name>A0AA36EPT8_LACSI</name>
<keyword evidence="2" id="KW-1185">Reference proteome</keyword>
<proteinExistence type="predicted"/>
<sequence>MEGDILVPSGEAEKIPLCSMQSLNSRKNFVQVEHASNRTPISHTLSSSTAEMVATYIANIWRPTTNTTPQIKIVTTTPQIIATNRDPYIATTILSTRSGHRNLDPSHHSTTTTIFLDGPSSHRHGRVVSCANIYTKTAELQRACTADARYNPWNVLASNNMHADFVQPGTWPLCIRHLVLSSIYIQPFHGSQSAVHTTVHRSKPISSSSSRAI</sequence>
<protein>
    <submittedName>
        <fullName evidence="1">Uncharacterized protein</fullName>
    </submittedName>
</protein>
<gene>
    <name evidence="1" type="ORF">LSALG_LOCUS42392</name>
</gene>
<dbReference type="AlphaFoldDB" id="A0AA36EPT8"/>
<evidence type="ECO:0000313" key="1">
    <source>
        <dbReference type="EMBL" id="CAI9303984.1"/>
    </source>
</evidence>
<accession>A0AA36EPT8</accession>
<dbReference type="EMBL" id="OX465085">
    <property type="protein sequence ID" value="CAI9303984.1"/>
    <property type="molecule type" value="Genomic_DNA"/>
</dbReference>